<comment type="caution">
    <text evidence="8">The sequence shown here is derived from an EMBL/GenBank/DDBJ whole genome shotgun (WGS) entry which is preliminary data.</text>
</comment>
<evidence type="ECO:0000256" key="2">
    <source>
        <dbReference type="ARBA" id="ARBA00010876"/>
    </source>
</evidence>
<dbReference type="PANTHER" id="PTHR21600:SF44">
    <property type="entry name" value="RIBOSOMAL LARGE SUBUNIT PSEUDOURIDINE SYNTHASE D"/>
    <property type="match status" value="1"/>
</dbReference>
<comment type="similarity">
    <text evidence="2 6">Belongs to the pseudouridine synthase RluA family.</text>
</comment>
<keyword evidence="3 6" id="KW-0413">Isomerase</keyword>
<dbReference type="EMBL" id="JADINA010000025">
    <property type="protein sequence ID" value="MBO8426444.1"/>
    <property type="molecule type" value="Genomic_DNA"/>
</dbReference>
<dbReference type="PROSITE" id="PS50889">
    <property type="entry name" value="S4"/>
    <property type="match status" value="1"/>
</dbReference>
<dbReference type="PANTHER" id="PTHR21600">
    <property type="entry name" value="MITOCHONDRIAL RNA PSEUDOURIDINE SYNTHASE"/>
    <property type="match status" value="1"/>
</dbReference>
<sequence>MEKKRISHLAGNEVAGKRLDEALFLLGAGLSRSKCQKLIKGGDCLVNGKEESAHYLVQGGDLIEYYPYEEPSLELKPEKMDVPIVYEDEDIIIVDKPAGLVVHPGAGNYEHTLVNGLLGKYELGGDDEVRPGLAHRIDKDTSGLLAVAKSESALLKLQEQLRTHAMRREYLALADGIIEEARGKIIAPLARSRDNRLKQAVDLSGKMAITHFEVIRRFPLAKATLLRCVLETGRTHQIRAHLEYILHPIIGDPLYGKGNRRLGANRQLLHAEKLILTHPRTGERMEFYCPLPKDFQSILDSLS</sequence>
<reference evidence="8" key="2">
    <citation type="journal article" date="2021" name="PeerJ">
        <title>Extensive microbial diversity within the chicken gut microbiome revealed by metagenomics and culture.</title>
        <authorList>
            <person name="Gilroy R."/>
            <person name="Ravi A."/>
            <person name="Getino M."/>
            <person name="Pursley I."/>
            <person name="Horton D.L."/>
            <person name="Alikhan N.F."/>
            <person name="Baker D."/>
            <person name="Gharbi K."/>
            <person name="Hall N."/>
            <person name="Watson M."/>
            <person name="Adriaenssens E.M."/>
            <person name="Foster-Nyarko E."/>
            <person name="Jarju S."/>
            <person name="Secka A."/>
            <person name="Antonio M."/>
            <person name="Oren A."/>
            <person name="Chaudhuri R.R."/>
            <person name="La Ragione R."/>
            <person name="Hildebrand F."/>
            <person name="Pallen M.J."/>
        </authorList>
    </citation>
    <scope>NUCLEOTIDE SEQUENCE</scope>
    <source>
        <strain evidence="8">17113</strain>
    </source>
</reference>
<dbReference type="InterPro" id="IPR020103">
    <property type="entry name" value="PsdUridine_synth_cat_dom_sf"/>
</dbReference>
<dbReference type="InterPro" id="IPR036986">
    <property type="entry name" value="S4_RNA-bd_sf"/>
</dbReference>
<dbReference type="CDD" id="cd02869">
    <property type="entry name" value="PseudoU_synth_RluA_like"/>
    <property type="match status" value="1"/>
</dbReference>
<dbReference type="InterPro" id="IPR050188">
    <property type="entry name" value="RluA_PseudoU_synthase"/>
</dbReference>
<dbReference type="SUPFAM" id="SSF55174">
    <property type="entry name" value="Alpha-L RNA-binding motif"/>
    <property type="match status" value="1"/>
</dbReference>
<dbReference type="InterPro" id="IPR006225">
    <property type="entry name" value="PsdUridine_synth_RluC/D"/>
</dbReference>
<evidence type="ECO:0000256" key="1">
    <source>
        <dbReference type="ARBA" id="ARBA00000073"/>
    </source>
</evidence>
<comment type="function">
    <text evidence="6">Responsible for synthesis of pseudouridine from uracil.</text>
</comment>
<dbReference type="Pfam" id="PF01479">
    <property type="entry name" value="S4"/>
    <property type="match status" value="1"/>
</dbReference>
<dbReference type="AlphaFoldDB" id="A0A9D9DEW1"/>
<evidence type="ECO:0000256" key="6">
    <source>
        <dbReference type="RuleBase" id="RU362028"/>
    </source>
</evidence>
<dbReference type="SUPFAM" id="SSF55120">
    <property type="entry name" value="Pseudouridine synthase"/>
    <property type="match status" value="1"/>
</dbReference>
<dbReference type="Pfam" id="PF00849">
    <property type="entry name" value="PseudoU_synth_2"/>
    <property type="match status" value="1"/>
</dbReference>
<dbReference type="PROSITE" id="PS50096">
    <property type="entry name" value="IQ"/>
    <property type="match status" value="1"/>
</dbReference>
<dbReference type="CDD" id="cd00165">
    <property type="entry name" value="S4"/>
    <property type="match status" value="1"/>
</dbReference>
<evidence type="ECO:0000256" key="3">
    <source>
        <dbReference type="ARBA" id="ARBA00023235"/>
    </source>
</evidence>
<protein>
    <recommendedName>
        <fullName evidence="6">Pseudouridine synthase</fullName>
        <ecNumber evidence="6">5.4.99.-</ecNumber>
    </recommendedName>
</protein>
<dbReference type="Proteomes" id="UP000823634">
    <property type="component" value="Unassembled WGS sequence"/>
</dbReference>
<dbReference type="GO" id="GO:0120159">
    <property type="term" value="F:rRNA pseudouridine synthase activity"/>
    <property type="evidence" value="ECO:0007669"/>
    <property type="project" value="UniProtKB-ARBA"/>
</dbReference>
<dbReference type="NCBIfam" id="TIGR00005">
    <property type="entry name" value="rluA_subfam"/>
    <property type="match status" value="1"/>
</dbReference>
<dbReference type="GO" id="GO:0003723">
    <property type="term" value="F:RNA binding"/>
    <property type="evidence" value="ECO:0007669"/>
    <property type="project" value="UniProtKB-KW"/>
</dbReference>
<reference evidence="8" key="1">
    <citation type="submission" date="2020-10" db="EMBL/GenBank/DDBJ databases">
        <authorList>
            <person name="Gilroy R."/>
        </authorList>
    </citation>
    <scope>NUCLEOTIDE SEQUENCE</scope>
    <source>
        <strain evidence="8">17113</strain>
    </source>
</reference>
<keyword evidence="5" id="KW-0694">RNA-binding</keyword>
<evidence type="ECO:0000313" key="8">
    <source>
        <dbReference type="EMBL" id="MBO8426444.1"/>
    </source>
</evidence>
<dbReference type="EC" id="5.4.99.-" evidence="6"/>
<dbReference type="SMART" id="SM00363">
    <property type="entry name" value="S4"/>
    <property type="match status" value="1"/>
</dbReference>
<gene>
    <name evidence="8" type="ORF">IAC61_03890</name>
</gene>
<evidence type="ECO:0000259" key="7">
    <source>
        <dbReference type="SMART" id="SM00363"/>
    </source>
</evidence>
<accession>A0A9D9DEW1</accession>
<dbReference type="Gene3D" id="3.30.2350.10">
    <property type="entry name" value="Pseudouridine synthase"/>
    <property type="match status" value="1"/>
</dbReference>
<dbReference type="InterPro" id="IPR006145">
    <property type="entry name" value="PsdUridine_synth_RsuA/RluA"/>
</dbReference>
<feature type="domain" description="RNA-binding S4" evidence="7">
    <location>
        <begin position="17"/>
        <end position="79"/>
    </location>
</feature>
<dbReference type="Gene3D" id="3.10.290.10">
    <property type="entry name" value="RNA-binding S4 domain"/>
    <property type="match status" value="1"/>
</dbReference>
<comment type="catalytic activity">
    <reaction evidence="1 6">
        <text>a uridine in RNA = a pseudouridine in RNA</text>
        <dbReference type="Rhea" id="RHEA:48348"/>
        <dbReference type="Rhea" id="RHEA-COMP:12068"/>
        <dbReference type="Rhea" id="RHEA-COMP:12069"/>
        <dbReference type="ChEBI" id="CHEBI:65314"/>
        <dbReference type="ChEBI" id="CHEBI:65315"/>
    </reaction>
</comment>
<proteinExistence type="inferred from homology"/>
<evidence type="ECO:0000256" key="5">
    <source>
        <dbReference type="PROSITE-ProRule" id="PRU00182"/>
    </source>
</evidence>
<feature type="active site" evidence="4">
    <location>
        <position position="138"/>
    </location>
</feature>
<dbReference type="InterPro" id="IPR002942">
    <property type="entry name" value="S4_RNA-bd"/>
</dbReference>
<dbReference type="GO" id="GO:0000455">
    <property type="term" value="P:enzyme-directed rRNA pseudouridine synthesis"/>
    <property type="evidence" value="ECO:0007669"/>
    <property type="project" value="UniProtKB-ARBA"/>
</dbReference>
<evidence type="ECO:0000256" key="4">
    <source>
        <dbReference type="PIRSR" id="PIRSR606225-1"/>
    </source>
</evidence>
<name>A0A9D9DEW1_9FIRM</name>
<evidence type="ECO:0000313" key="9">
    <source>
        <dbReference type="Proteomes" id="UP000823634"/>
    </source>
</evidence>
<organism evidence="8 9">
    <name type="scientific">Candidatus Alloenteromonas pullistercoris</name>
    <dbReference type="NCBI Taxonomy" id="2840785"/>
    <lineage>
        <taxon>Bacteria</taxon>
        <taxon>Bacillati</taxon>
        <taxon>Bacillota</taxon>
        <taxon>Bacillota incertae sedis</taxon>
        <taxon>Candidatus Alloenteromonas</taxon>
    </lineage>
</organism>